<reference evidence="2 3" key="1">
    <citation type="submission" date="2015-04" db="EMBL/GenBank/DDBJ databases">
        <authorList>
            <person name="Heijne W.H."/>
            <person name="Fedorova N.D."/>
            <person name="Nierman W.C."/>
            <person name="Vollebregt A.W."/>
            <person name="Zhao Z."/>
            <person name="Wu L."/>
            <person name="Kumar M."/>
            <person name="Stam H."/>
            <person name="van den Berg M.A."/>
            <person name="Pel H.J."/>
        </authorList>
    </citation>
    <scope>NUCLEOTIDE SEQUENCE [LARGE SCALE GENOMIC DNA]</scope>
    <source>
        <strain evidence="2 3">CBS 393.64</strain>
    </source>
</reference>
<dbReference type="RefSeq" id="XP_013324484.1">
    <property type="nucleotide sequence ID" value="XM_013469030.1"/>
</dbReference>
<gene>
    <name evidence="2" type="ORF">T310_8185</name>
</gene>
<accession>A0A0F4YHV8</accession>
<dbReference type="AlphaFoldDB" id="A0A0F4YHV8"/>
<feature type="compositionally biased region" description="Basic and acidic residues" evidence="1">
    <location>
        <begin position="102"/>
        <end position="111"/>
    </location>
</feature>
<evidence type="ECO:0000256" key="1">
    <source>
        <dbReference type="SAM" id="MobiDB-lite"/>
    </source>
</evidence>
<name>A0A0F4YHV8_RASE3</name>
<proteinExistence type="predicted"/>
<dbReference type="GeneID" id="25320445"/>
<feature type="compositionally biased region" description="Low complexity" evidence="1">
    <location>
        <begin position="171"/>
        <end position="181"/>
    </location>
</feature>
<sequence>MRDIEFVDDNASFASSSCNSSVSLSYRNHGLRRQRTFRRLSRWVSKRTSRQFAYDSRIRQTEPVDDVSDTYAAFCNEFTASGGYYHYRQNMTEEGNVSDDVDSPRTNHSRPDATVPAPADSSAKNHPLPLSDRLFIASPPRSIMDINLEAKHTYAYPSWPRMTQPHAILEEQQQQQQQRNNNHLHRIHRHQSH</sequence>
<evidence type="ECO:0000313" key="3">
    <source>
        <dbReference type="Proteomes" id="UP000053958"/>
    </source>
</evidence>
<feature type="region of interest" description="Disordered" evidence="1">
    <location>
        <begin position="171"/>
        <end position="193"/>
    </location>
</feature>
<protein>
    <submittedName>
        <fullName evidence="2">Uncharacterized protein</fullName>
    </submittedName>
</protein>
<dbReference type="Proteomes" id="UP000053958">
    <property type="component" value="Unassembled WGS sequence"/>
</dbReference>
<comment type="caution">
    <text evidence="2">The sequence shown here is derived from an EMBL/GenBank/DDBJ whole genome shotgun (WGS) entry which is preliminary data.</text>
</comment>
<evidence type="ECO:0000313" key="2">
    <source>
        <dbReference type="EMBL" id="KKA17872.1"/>
    </source>
</evidence>
<feature type="compositionally biased region" description="Basic residues" evidence="1">
    <location>
        <begin position="182"/>
        <end position="193"/>
    </location>
</feature>
<feature type="region of interest" description="Disordered" evidence="1">
    <location>
        <begin position="95"/>
        <end position="132"/>
    </location>
</feature>
<dbReference type="EMBL" id="LASV01000536">
    <property type="protein sequence ID" value="KKA17872.1"/>
    <property type="molecule type" value="Genomic_DNA"/>
</dbReference>
<keyword evidence="3" id="KW-1185">Reference proteome</keyword>
<organism evidence="2 3">
    <name type="scientific">Rasamsonia emersonii (strain ATCC 16479 / CBS 393.64 / IMI 116815)</name>
    <dbReference type="NCBI Taxonomy" id="1408163"/>
    <lineage>
        <taxon>Eukaryota</taxon>
        <taxon>Fungi</taxon>
        <taxon>Dikarya</taxon>
        <taxon>Ascomycota</taxon>
        <taxon>Pezizomycotina</taxon>
        <taxon>Eurotiomycetes</taxon>
        <taxon>Eurotiomycetidae</taxon>
        <taxon>Eurotiales</taxon>
        <taxon>Trichocomaceae</taxon>
        <taxon>Rasamsonia</taxon>
    </lineage>
</organism>